<dbReference type="GO" id="GO:0006412">
    <property type="term" value="P:translation"/>
    <property type="evidence" value="ECO:0007669"/>
    <property type="project" value="InterPro"/>
</dbReference>
<dbReference type="GO" id="GO:0009507">
    <property type="term" value="C:chloroplast"/>
    <property type="evidence" value="ECO:0007669"/>
    <property type="project" value="UniProtKB-SubCell"/>
</dbReference>
<evidence type="ECO:0000256" key="1">
    <source>
        <dbReference type="ARBA" id="ARBA00004229"/>
    </source>
</evidence>
<dbReference type="EMBL" id="KM886611">
    <property type="protein sequence ID" value="AJA05817.1"/>
    <property type="molecule type" value="Genomic_DNA"/>
</dbReference>
<sequence>MKQKGNIHFDFNKFLSSIKLRKQYIKELKKKIILLNNTKDKEYKNLSSTLVSNTKFSPIDEHLVMYIIDITFTRTNTLLHVTDFSGKLKFFCSAGSLKYTGKGKKLRSVVFRDFYRVLVSKLKFLRSKPIALHLKNVGYNKFWIIKKLKKKFFIKVIRSFNLYPHNGCRKRKMRRKKFKKKKWLSGLKRQTVNLLSYLIAGSNPAFFILLLISKYNAVVACLLWEQEAMCSNHIISKPFNKGLRFKISF</sequence>
<evidence type="ECO:0000256" key="3">
    <source>
        <dbReference type="ARBA" id="ARBA00022980"/>
    </source>
</evidence>
<keyword evidence="6" id="KW-0496">Mitochondrion</keyword>
<dbReference type="GO" id="GO:0005840">
    <property type="term" value="C:ribosome"/>
    <property type="evidence" value="ECO:0007669"/>
    <property type="project" value="UniProtKB-KW"/>
</dbReference>
<gene>
    <name evidence="6" type="primary">rps11</name>
    <name evidence="6" type="ORF">Bfen.m51</name>
</gene>
<feature type="transmembrane region" description="Helical" evidence="5">
    <location>
        <begin position="191"/>
        <end position="212"/>
    </location>
</feature>
<proteinExistence type="inferred from homology"/>
<organism evidence="6">
    <name type="scientific">Berkeleya fennica</name>
    <name type="common">Tube-dwelling diatom</name>
    <dbReference type="NCBI Taxonomy" id="1577906"/>
    <lineage>
        <taxon>Eukaryota</taxon>
        <taxon>Sar</taxon>
        <taxon>Stramenopiles</taxon>
        <taxon>Ochrophyta</taxon>
        <taxon>Bacillariophyta</taxon>
        <taxon>Bacillariophyceae</taxon>
        <taxon>Bacillariophycidae</taxon>
        <taxon>Naviculales</taxon>
        <taxon>Berkeleyaceae</taxon>
        <taxon>Berkeleya</taxon>
    </lineage>
</organism>
<keyword evidence="5" id="KW-0472">Membrane</keyword>
<evidence type="ECO:0000256" key="5">
    <source>
        <dbReference type="SAM" id="Phobius"/>
    </source>
</evidence>
<comment type="subcellular location">
    <subcellularLocation>
        <location evidence="1">Plastid</location>
        <location evidence="1">Chloroplast</location>
    </subcellularLocation>
</comment>
<evidence type="ECO:0000256" key="2">
    <source>
        <dbReference type="ARBA" id="ARBA00006194"/>
    </source>
</evidence>
<dbReference type="HAMAP" id="MF_01310">
    <property type="entry name" value="Ribosomal_uS11"/>
    <property type="match status" value="1"/>
</dbReference>
<keyword evidence="3 6" id="KW-0689">Ribosomal protein</keyword>
<dbReference type="GeneID" id="22834854"/>
<keyword evidence="5" id="KW-0812">Transmembrane</keyword>
<evidence type="ECO:0000256" key="4">
    <source>
        <dbReference type="ARBA" id="ARBA00023274"/>
    </source>
</evidence>
<dbReference type="GO" id="GO:1990904">
    <property type="term" value="C:ribonucleoprotein complex"/>
    <property type="evidence" value="ECO:0007669"/>
    <property type="project" value="UniProtKB-KW"/>
</dbReference>
<geneLocation type="mitochondrion" evidence="6"/>
<name>A0A0U1XYL8_BERFE</name>
<dbReference type="RefSeq" id="YP_009115296.1">
    <property type="nucleotide sequence ID" value="NC_026126.1"/>
</dbReference>
<evidence type="ECO:0000313" key="6">
    <source>
        <dbReference type="EMBL" id="AJA05817.1"/>
    </source>
</evidence>
<dbReference type="GO" id="GO:0003735">
    <property type="term" value="F:structural constituent of ribosome"/>
    <property type="evidence" value="ECO:0007669"/>
    <property type="project" value="InterPro"/>
</dbReference>
<keyword evidence="5" id="KW-1133">Transmembrane helix</keyword>
<dbReference type="InterPro" id="IPR001971">
    <property type="entry name" value="Ribosomal_uS11"/>
</dbReference>
<dbReference type="Gene3D" id="3.30.420.80">
    <property type="entry name" value="Ribosomal protein S11"/>
    <property type="match status" value="1"/>
</dbReference>
<dbReference type="SUPFAM" id="SSF53137">
    <property type="entry name" value="Translational machinery components"/>
    <property type="match status" value="1"/>
</dbReference>
<reference evidence="6" key="1">
    <citation type="journal article" date="2014" name="Mitochondrial DNA">
        <title>Repeat region absent in mitochondrial genome of tube-dwelling diatom Berkeleya fennica (Naviculales, Bacillariophyceae).</title>
        <authorList>
            <person name="An S.M."/>
            <person name="Noh J.H."/>
            <person name="Choi D.H."/>
            <person name="Lee J.H."/>
            <person name="Yang E.C."/>
        </authorList>
    </citation>
    <scope>NUCLEOTIDE SEQUENCE</scope>
</reference>
<protein>
    <submittedName>
        <fullName evidence="6">Ribosomal protein S11</fullName>
    </submittedName>
</protein>
<dbReference type="AlphaFoldDB" id="A0A0U1XYL8"/>
<accession>A0A0U1XYL8</accession>
<dbReference type="InterPro" id="IPR036967">
    <property type="entry name" value="Ribosomal_uS11_sf"/>
</dbReference>
<comment type="similarity">
    <text evidence="2">Belongs to the universal ribosomal protein uS11 family.</text>
</comment>
<keyword evidence="4" id="KW-0687">Ribonucleoprotein</keyword>